<dbReference type="OrthoDB" id="691503at2"/>
<dbReference type="Pfam" id="PF16318">
    <property type="entry name" value="DUF4957"/>
    <property type="match status" value="1"/>
</dbReference>
<dbReference type="InterPro" id="IPR032530">
    <property type="entry name" value="DUF4957"/>
</dbReference>
<keyword evidence="3" id="KW-1185">Reference proteome</keyword>
<reference evidence="2 3" key="1">
    <citation type="submission" date="2019-02" db="EMBL/GenBank/DDBJ databases">
        <authorList>
            <person name="Li Y."/>
        </authorList>
    </citation>
    <scope>NUCLEOTIDE SEQUENCE [LARGE SCALE GENOMIC DNA]</scope>
    <source>
        <strain evidence="2 3">30C10-4-7</strain>
    </source>
</reference>
<dbReference type="Proteomes" id="UP000292855">
    <property type="component" value="Unassembled WGS sequence"/>
</dbReference>
<dbReference type="SUPFAM" id="SSF51126">
    <property type="entry name" value="Pectin lyase-like"/>
    <property type="match status" value="1"/>
</dbReference>
<proteinExistence type="predicted"/>
<dbReference type="InterPro" id="IPR011050">
    <property type="entry name" value="Pectin_lyase_fold/virulence"/>
</dbReference>
<dbReference type="AlphaFoldDB" id="A0A4Q6XJ32"/>
<protein>
    <submittedName>
        <fullName evidence="2">DUF4957 domain-containing protein</fullName>
    </submittedName>
</protein>
<gene>
    <name evidence="2" type="ORF">EWE74_12195</name>
</gene>
<accession>A0A4Q6XJ32</accession>
<dbReference type="RefSeq" id="WP_130141809.1">
    <property type="nucleotide sequence ID" value="NZ_SGIT01000002.1"/>
</dbReference>
<dbReference type="EMBL" id="SGIT01000002">
    <property type="protein sequence ID" value="RZF59891.1"/>
    <property type="molecule type" value="Genomic_DNA"/>
</dbReference>
<dbReference type="InterPro" id="IPR003961">
    <property type="entry name" value="FN3_dom"/>
</dbReference>
<feature type="domain" description="Fibronectin type-III" evidence="1">
    <location>
        <begin position="37"/>
        <end position="147"/>
    </location>
</feature>
<evidence type="ECO:0000259" key="1">
    <source>
        <dbReference type="PROSITE" id="PS50853"/>
    </source>
</evidence>
<dbReference type="Gene3D" id="2.60.40.10">
    <property type="entry name" value="Immunoglobulins"/>
    <property type="match status" value="1"/>
</dbReference>
<dbReference type="PROSITE" id="PS50853">
    <property type="entry name" value="FN3"/>
    <property type="match status" value="1"/>
</dbReference>
<comment type="caution">
    <text evidence="2">The sequence shown here is derived from an EMBL/GenBank/DDBJ whole genome shotgun (WGS) entry which is preliminary data.</text>
</comment>
<organism evidence="2 3">
    <name type="scientific">Sphingobacterium corticibacterium</name>
    <dbReference type="NCBI Taxonomy" id="2484746"/>
    <lineage>
        <taxon>Bacteria</taxon>
        <taxon>Pseudomonadati</taxon>
        <taxon>Bacteroidota</taxon>
        <taxon>Sphingobacteriia</taxon>
        <taxon>Sphingobacteriales</taxon>
        <taxon>Sphingobacteriaceae</taxon>
        <taxon>Sphingobacterium</taxon>
    </lineage>
</organism>
<dbReference type="InterPro" id="IPR013783">
    <property type="entry name" value="Ig-like_fold"/>
</dbReference>
<sequence>MRLKKFTNYAISFYRTGLLMLVLASIYSCNKDSVTGPATSLTEMRSAITLVHADTSLVLRWSPGVAAWEGDDRQTTVSYQIQVSADPTFSDESQHALDLETDSTWIFLGDEEIVPLQQYFARVRTVASTGTGSSGWIRTSSFQLKPIDLFRPIKVWSLTDEAAILGWATHGELTTLVVETAEGTNRQEFDVRDDKIVSKLIEGLSSGKNYVARLFRHDDRPLGVLEFTTKPTVEQAGYIDLRASSDPMILQNTLNKVPAGSTIALKRGMTYTITETFKLDRDVTITSEPGFGNQARIQMSSSFDIAEGSQINLIKFEDVEITGEMTSTYAFNLSPASTIKKIEFEACRISDQRGVVRLKDAGSKIVEDFVINNSIVQNIGNYGLLAPDHVDGTVNNIRLTNSTIINAEWIVRYNNSAVNHLNTMIMENITFFNAPHSNRFIIDMQRTGSTIGSFTARNTLFGYTAGGRSFNRFVPNSVSATNNFATSDAIWGTSATQGLAAAGIVRYSATSEQVFAAPDMTNFANSDLTIVDAALFTVGDPRWRP</sequence>
<evidence type="ECO:0000313" key="3">
    <source>
        <dbReference type="Proteomes" id="UP000292855"/>
    </source>
</evidence>
<name>A0A4Q6XJ32_9SPHI</name>
<dbReference type="PROSITE" id="PS51257">
    <property type="entry name" value="PROKAR_LIPOPROTEIN"/>
    <property type="match status" value="1"/>
</dbReference>
<evidence type="ECO:0000313" key="2">
    <source>
        <dbReference type="EMBL" id="RZF59891.1"/>
    </source>
</evidence>